<dbReference type="AlphaFoldDB" id="A0A563DWN0"/>
<keyword evidence="7" id="KW-0411">Iron-sulfur</keyword>
<dbReference type="InterPro" id="IPR017927">
    <property type="entry name" value="FAD-bd_FR_type"/>
</dbReference>
<dbReference type="InterPro" id="IPR036010">
    <property type="entry name" value="2Fe-2S_ferredoxin-like_sf"/>
</dbReference>
<sequence length="317" mass="33701">MTEARQLRVAQMTWEAEGVLSVRLADPAGAPLPGWEPGAHLALHLPGGNIREFSLCSDPNDLTGWTVAVLREPSSRGGSAYVHLQLRVGDLVSVDGPRNNFRLEDAPRYQLIAGGIGITPILAMARELESRGADWSMLYAGRSGQTMAFVDELRCLAPGRVRIHADDSAGGPPALSEVLEDNDTRTLVYCCGPEPLITGVEQALTDPQMLRIERFKAPEPIAPPAGGDQPFDIICAGSGARVHVPVDTTALAALEDAGCDVPSSCTEGICGTCETKVLAGTVDHRDFLLSDSEKEAGDTMFICVSRALTAELTLDIS</sequence>
<keyword evidence="4" id="KW-0479">Metal-binding</keyword>
<gene>
    <name evidence="10" type="ORF">FGL98_16325</name>
</gene>
<dbReference type="Gene3D" id="3.10.20.30">
    <property type="match status" value="1"/>
</dbReference>
<name>A0A563DWN0_9MICO</name>
<dbReference type="InterPro" id="IPR012675">
    <property type="entry name" value="Beta-grasp_dom_sf"/>
</dbReference>
<dbReference type="PANTHER" id="PTHR47354:SF1">
    <property type="entry name" value="CARNITINE MONOOXYGENASE REDUCTASE SUBUNIT"/>
    <property type="match status" value="1"/>
</dbReference>
<dbReference type="PANTHER" id="PTHR47354">
    <property type="entry name" value="NADH OXIDOREDUCTASE HCR"/>
    <property type="match status" value="1"/>
</dbReference>
<dbReference type="GO" id="GO:0051537">
    <property type="term" value="F:2 iron, 2 sulfur cluster binding"/>
    <property type="evidence" value="ECO:0007669"/>
    <property type="project" value="UniProtKB-KW"/>
</dbReference>
<dbReference type="GO" id="GO:0046872">
    <property type="term" value="F:metal ion binding"/>
    <property type="evidence" value="ECO:0007669"/>
    <property type="project" value="UniProtKB-KW"/>
</dbReference>
<dbReference type="Pfam" id="PF00175">
    <property type="entry name" value="NAD_binding_1"/>
    <property type="match status" value="1"/>
</dbReference>
<dbReference type="CDD" id="cd00207">
    <property type="entry name" value="fer2"/>
    <property type="match status" value="1"/>
</dbReference>
<keyword evidence="11" id="KW-1185">Reference proteome</keyword>
<keyword evidence="3" id="KW-0001">2Fe-2S</keyword>
<evidence type="ECO:0000256" key="7">
    <source>
        <dbReference type="ARBA" id="ARBA00023014"/>
    </source>
</evidence>
<evidence type="ECO:0000256" key="4">
    <source>
        <dbReference type="ARBA" id="ARBA00022723"/>
    </source>
</evidence>
<dbReference type="SUPFAM" id="SSF54292">
    <property type="entry name" value="2Fe-2S ferredoxin-like"/>
    <property type="match status" value="1"/>
</dbReference>
<dbReference type="Pfam" id="PF00111">
    <property type="entry name" value="Fer2"/>
    <property type="match status" value="1"/>
</dbReference>
<reference evidence="10 11" key="2">
    <citation type="submission" date="2019-08" db="EMBL/GenBank/DDBJ databases">
        <title>Jejuicoccus antrihumi gen. nov., sp. nov., a new member of the family Dermacoccaceae isolated from a cave.</title>
        <authorList>
            <person name="Schumann P."/>
            <person name="Kim I.S."/>
        </authorList>
    </citation>
    <scope>NUCLEOTIDE SEQUENCE [LARGE SCALE GENOMIC DNA]</scope>
    <source>
        <strain evidence="10 11">C5-26</strain>
    </source>
</reference>
<evidence type="ECO:0000256" key="5">
    <source>
        <dbReference type="ARBA" id="ARBA00023002"/>
    </source>
</evidence>
<dbReference type="EMBL" id="VCQV01000025">
    <property type="protein sequence ID" value="TWP34680.1"/>
    <property type="molecule type" value="Genomic_DNA"/>
</dbReference>
<dbReference type="InterPro" id="IPR006058">
    <property type="entry name" value="2Fe2S_fd_BS"/>
</dbReference>
<dbReference type="Gene3D" id="3.40.50.80">
    <property type="entry name" value="Nucleotide-binding domain of ferredoxin-NADP reductase (FNR) module"/>
    <property type="match status" value="1"/>
</dbReference>
<comment type="caution">
    <text evidence="10">The sequence shown here is derived from an EMBL/GenBank/DDBJ whole genome shotgun (WGS) entry which is preliminary data.</text>
</comment>
<proteinExistence type="predicted"/>
<evidence type="ECO:0000256" key="3">
    <source>
        <dbReference type="ARBA" id="ARBA00022714"/>
    </source>
</evidence>
<dbReference type="Proteomes" id="UP000320244">
    <property type="component" value="Unassembled WGS sequence"/>
</dbReference>
<dbReference type="InterPro" id="IPR017938">
    <property type="entry name" value="Riboflavin_synthase-like_b-brl"/>
</dbReference>
<dbReference type="CDD" id="cd06185">
    <property type="entry name" value="PDR_like"/>
    <property type="match status" value="1"/>
</dbReference>
<protein>
    <submittedName>
        <fullName evidence="10">Oxidoreductase</fullName>
    </submittedName>
</protein>
<dbReference type="GO" id="GO:0016491">
    <property type="term" value="F:oxidoreductase activity"/>
    <property type="evidence" value="ECO:0007669"/>
    <property type="project" value="UniProtKB-KW"/>
</dbReference>
<dbReference type="InterPro" id="IPR001433">
    <property type="entry name" value="OxRdtase_FAD/NAD-bd"/>
</dbReference>
<dbReference type="RefSeq" id="WP_146318388.1">
    <property type="nucleotide sequence ID" value="NZ_VCQV01000025.1"/>
</dbReference>
<keyword evidence="6" id="KW-0408">Iron</keyword>
<dbReference type="SUPFAM" id="SSF63380">
    <property type="entry name" value="Riboflavin synthase domain-like"/>
    <property type="match status" value="1"/>
</dbReference>
<dbReference type="PROSITE" id="PS51085">
    <property type="entry name" value="2FE2S_FER_2"/>
    <property type="match status" value="1"/>
</dbReference>
<evidence type="ECO:0000259" key="8">
    <source>
        <dbReference type="PROSITE" id="PS51085"/>
    </source>
</evidence>
<dbReference type="InterPro" id="IPR039261">
    <property type="entry name" value="FNR_nucleotide-bd"/>
</dbReference>
<dbReference type="InterPro" id="IPR050415">
    <property type="entry name" value="MRET"/>
</dbReference>
<keyword evidence="5" id="KW-0560">Oxidoreductase</keyword>
<dbReference type="PRINTS" id="PR00409">
    <property type="entry name" value="PHDIOXRDTASE"/>
</dbReference>
<evidence type="ECO:0000256" key="2">
    <source>
        <dbReference type="ARBA" id="ARBA00022630"/>
    </source>
</evidence>
<evidence type="ECO:0000259" key="9">
    <source>
        <dbReference type="PROSITE" id="PS51384"/>
    </source>
</evidence>
<dbReference type="SUPFAM" id="SSF52343">
    <property type="entry name" value="Ferredoxin reductase-like, C-terminal NADP-linked domain"/>
    <property type="match status" value="1"/>
</dbReference>
<dbReference type="Gene3D" id="2.40.30.10">
    <property type="entry name" value="Translation factors"/>
    <property type="match status" value="1"/>
</dbReference>
<dbReference type="InterPro" id="IPR001041">
    <property type="entry name" value="2Fe-2S_ferredoxin-type"/>
</dbReference>
<evidence type="ECO:0000256" key="1">
    <source>
        <dbReference type="ARBA" id="ARBA00001974"/>
    </source>
</evidence>
<evidence type="ECO:0000256" key="6">
    <source>
        <dbReference type="ARBA" id="ARBA00023004"/>
    </source>
</evidence>
<evidence type="ECO:0000313" key="11">
    <source>
        <dbReference type="Proteomes" id="UP000320244"/>
    </source>
</evidence>
<comment type="cofactor">
    <cofactor evidence="1">
        <name>FAD</name>
        <dbReference type="ChEBI" id="CHEBI:57692"/>
    </cofactor>
</comment>
<dbReference type="PROSITE" id="PS00197">
    <property type="entry name" value="2FE2S_FER_1"/>
    <property type="match status" value="1"/>
</dbReference>
<dbReference type="PROSITE" id="PS51384">
    <property type="entry name" value="FAD_FR"/>
    <property type="match status" value="1"/>
</dbReference>
<dbReference type="OrthoDB" id="502624at2"/>
<reference evidence="10 11" key="1">
    <citation type="submission" date="2019-05" db="EMBL/GenBank/DDBJ databases">
        <authorList>
            <person name="Lee S.D."/>
        </authorList>
    </citation>
    <scope>NUCLEOTIDE SEQUENCE [LARGE SCALE GENOMIC DNA]</scope>
    <source>
        <strain evidence="10 11">C5-26</strain>
    </source>
</reference>
<keyword evidence="2" id="KW-0285">Flavoprotein</keyword>
<accession>A0A563DWN0</accession>
<evidence type="ECO:0000313" key="10">
    <source>
        <dbReference type="EMBL" id="TWP34680.1"/>
    </source>
</evidence>
<feature type="domain" description="2Fe-2S ferredoxin-type" evidence="8">
    <location>
        <begin position="229"/>
        <end position="317"/>
    </location>
</feature>
<organism evidence="10 11">
    <name type="scientific">Leekyejoonella antrihumi</name>
    <dbReference type="NCBI Taxonomy" id="1660198"/>
    <lineage>
        <taxon>Bacteria</taxon>
        <taxon>Bacillati</taxon>
        <taxon>Actinomycetota</taxon>
        <taxon>Actinomycetes</taxon>
        <taxon>Micrococcales</taxon>
        <taxon>Dermacoccaceae</taxon>
        <taxon>Leekyejoonella</taxon>
    </lineage>
</organism>
<feature type="domain" description="FAD-binding FR-type" evidence="9">
    <location>
        <begin position="2"/>
        <end position="104"/>
    </location>
</feature>